<evidence type="ECO:0000256" key="1">
    <source>
        <dbReference type="ARBA" id="ARBA00023002"/>
    </source>
</evidence>
<feature type="active site" evidence="4">
    <location>
        <position position="37"/>
    </location>
</feature>
<dbReference type="InterPro" id="IPR036509">
    <property type="entry name" value="Met_Sox_Rdtase_MsrA_sf"/>
</dbReference>
<organism evidence="7 8">
    <name type="scientific">Sphingomonas telluris</name>
    <dbReference type="NCBI Taxonomy" id="2907998"/>
    <lineage>
        <taxon>Bacteria</taxon>
        <taxon>Pseudomonadati</taxon>
        <taxon>Pseudomonadota</taxon>
        <taxon>Alphaproteobacteria</taxon>
        <taxon>Sphingomonadales</taxon>
        <taxon>Sphingomonadaceae</taxon>
        <taxon>Sphingomonas</taxon>
    </lineage>
</organism>
<comment type="caution">
    <text evidence="7">The sequence shown here is derived from an EMBL/GenBank/DDBJ whole genome shotgun (WGS) entry which is preliminary data.</text>
</comment>
<comment type="catalytic activity">
    <reaction evidence="2 4">
        <text>L-methionyl-[protein] + [thioredoxin]-disulfide + H2O = L-methionyl-(S)-S-oxide-[protein] + [thioredoxin]-dithiol</text>
        <dbReference type="Rhea" id="RHEA:14217"/>
        <dbReference type="Rhea" id="RHEA-COMP:10698"/>
        <dbReference type="Rhea" id="RHEA-COMP:10700"/>
        <dbReference type="Rhea" id="RHEA-COMP:12313"/>
        <dbReference type="Rhea" id="RHEA-COMP:12315"/>
        <dbReference type="ChEBI" id="CHEBI:15377"/>
        <dbReference type="ChEBI" id="CHEBI:16044"/>
        <dbReference type="ChEBI" id="CHEBI:29950"/>
        <dbReference type="ChEBI" id="CHEBI:44120"/>
        <dbReference type="ChEBI" id="CHEBI:50058"/>
        <dbReference type="EC" id="1.8.4.11"/>
    </reaction>
</comment>
<evidence type="ECO:0000256" key="2">
    <source>
        <dbReference type="ARBA" id="ARBA00047806"/>
    </source>
</evidence>
<reference evidence="7 8" key="1">
    <citation type="submission" date="2022-03" db="EMBL/GenBank/DDBJ databases">
        <authorList>
            <person name="Jo J.-H."/>
            <person name="Im W.-T."/>
        </authorList>
    </citation>
    <scope>NUCLEOTIDE SEQUENCE [LARGE SCALE GENOMIC DNA]</scope>
    <source>
        <strain evidence="7 8">SM33</strain>
    </source>
</reference>
<accession>A0ABS9VRG0</accession>
<evidence type="ECO:0000256" key="4">
    <source>
        <dbReference type="HAMAP-Rule" id="MF_01401"/>
    </source>
</evidence>
<dbReference type="Proteomes" id="UP001203058">
    <property type="component" value="Unassembled WGS sequence"/>
</dbReference>
<sequence length="200" mass="21619">MIKPLGLLALAGAASFSLSTSAVAQPATETAVLAGGCFWGMESVFEHVKGVKDVVSGYAGGTARDAKYDKVSGEGTGHAEAVRITFDPRQVSYGQLLKIYFAVAHDPTQVNRQGPDVGPSYRSAIFPQNAAQKQLAASFIQQLRARGNKIATKIESGGFYPAEAYHQDFARRNPNYPYIVINDAPKVAKLKRTYPQFYKA</sequence>
<evidence type="ECO:0000256" key="3">
    <source>
        <dbReference type="ARBA" id="ARBA00048782"/>
    </source>
</evidence>
<name>A0ABS9VRG0_9SPHN</name>
<proteinExistence type="inferred from homology"/>
<keyword evidence="8" id="KW-1185">Reference proteome</keyword>
<evidence type="ECO:0000256" key="5">
    <source>
        <dbReference type="SAM" id="SignalP"/>
    </source>
</evidence>
<dbReference type="Gene3D" id="3.30.1060.10">
    <property type="entry name" value="Peptide methionine sulphoxide reductase MsrA"/>
    <property type="match status" value="1"/>
</dbReference>
<dbReference type="SUPFAM" id="SSF55068">
    <property type="entry name" value="Peptide methionine sulfoxide reductase"/>
    <property type="match status" value="1"/>
</dbReference>
<evidence type="ECO:0000313" key="7">
    <source>
        <dbReference type="EMBL" id="MCH8617072.1"/>
    </source>
</evidence>
<comment type="similarity">
    <text evidence="4">Belongs to the MsrA Met sulfoxide reductase family.</text>
</comment>
<feature type="chain" id="PRO_5045405030" description="Peptide methionine sulfoxide reductase MsrA" evidence="5">
    <location>
        <begin position="25"/>
        <end position="200"/>
    </location>
</feature>
<feature type="signal peptide" evidence="5">
    <location>
        <begin position="1"/>
        <end position="24"/>
    </location>
</feature>
<protein>
    <recommendedName>
        <fullName evidence="4">Peptide methionine sulfoxide reductase MsrA</fullName>
        <shortName evidence="4">Protein-methionine-S-oxide reductase</shortName>
        <ecNumber evidence="4">1.8.4.11</ecNumber>
    </recommendedName>
    <alternativeName>
        <fullName evidence="4">Peptide-methionine (S)-S-oxide reductase</fullName>
        <shortName evidence="4">Peptide Met(O) reductase</shortName>
    </alternativeName>
</protein>
<evidence type="ECO:0000313" key="8">
    <source>
        <dbReference type="Proteomes" id="UP001203058"/>
    </source>
</evidence>
<dbReference type="Pfam" id="PF01625">
    <property type="entry name" value="PMSR"/>
    <property type="match status" value="1"/>
</dbReference>
<dbReference type="EMBL" id="JAKZHW010000002">
    <property type="protein sequence ID" value="MCH8617072.1"/>
    <property type="molecule type" value="Genomic_DNA"/>
</dbReference>
<evidence type="ECO:0000259" key="6">
    <source>
        <dbReference type="Pfam" id="PF01625"/>
    </source>
</evidence>
<keyword evidence="5" id="KW-0732">Signal</keyword>
<dbReference type="EC" id="1.8.4.11" evidence="4"/>
<dbReference type="HAMAP" id="MF_01401">
    <property type="entry name" value="MsrA"/>
    <property type="match status" value="1"/>
</dbReference>
<comment type="function">
    <text evidence="4">Has an important function as a repair enzyme for proteins that have been inactivated by oxidation. Catalyzes the reversible oxidation-reduction of methionine sulfoxide in proteins to methionine.</text>
</comment>
<keyword evidence="1 4" id="KW-0560">Oxidoreductase</keyword>
<dbReference type="GO" id="GO:0008113">
    <property type="term" value="F:peptide-methionine (S)-S-oxide reductase activity"/>
    <property type="evidence" value="ECO:0007669"/>
    <property type="project" value="UniProtKB-EC"/>
</dbReference>
<feature type="domain" description="Peptide methionine sulphoxide reductase MsrA" evidence="6">
    <location>
        <begin position="30"/>
        <end position="178"/>
    </location>
</feature>
<dbReference type="InterPro" id="IPR002569">
    <property type="entry name" value="Met_Sox_Rdtase_MsrA_dom"/>
</dbReference>
<dbReference type="PANTHER" id="PTHR43774">
    <property type="entry name" value="PEPTIDE METHIONINE SULFOXIDE REDUCTASE"/>
    <property type="match status" value="1"/>
</dbReference>
<gene>
    <name evidence="4 7" type="primary">msrA</name>
    <name evidence="7" type="ORF">LZ016_13305</name>
</gene>
<dbReference type="NCBIfam" id="TIGR00401">
    <property type="entry name" value="msrA"/>
    <property type="match status" value="1"/>
</dbReference>
<comment type="catalytic activity">
    <reaction evidence="3 4">
        <text>[thioredoxin]-disulfide + L-methionine + H2O = L-methionine (S)-S-oxide + [thioredoxin]-dithiol</text>
        <dbReference type="Rhea" id="RHEA:19993"/>
        <dbReference type="Rhea" id="RHEA-COMP:10698"/>
        <dbReference type="Rhea" id="RHEA-COMP:10700"/>
        <dbReference type="ChEBI" id="CHEBI:15377"/>
        <dbReference type="ChEBI" id="CHEBI:29950"/>
        <dbReference type="ChEBI" id="CHEBI:50058"/>
        <dbReference type="ChEBI" id="CHEBI:57844"/>
        <dbReference type="ChEBI" id="CHEBI:58772"/>
        <dbReference type="EC" id="1.8.4.11"/>
    </reaction>
</comment>
<dbReference type="PANTHER" id="PTHR43774:SF1">
    <property type="entry name" value="PEPTIDE METHIONINE SULFOXIDE REDUCTASE MSRA 2"/>
    <property type="match status" value="1"/>
</dbReference>